<dbReference type="PANTHER" id="PTHR32002">
    <property type="entry name" value="PROTEIN NLP8"/>
    <property type="match status" value="1"/>
</dbReference>
<organism evidence="2 3">
    <name type="scientific">Dovyalis caffra</name>
    <dbReference type="NCBI Taxonomy" id="77055"/>
    <lineage>
        <taxon>Eukaryota</taxon>
        <taxon>Viridiplantae</taxon>
        <taxon>Streptophyta</taxon>
        <taxon>Embryophyta</taxon>
        <taxon>Tracheophyta</taxon>
        <taxon>Spermatophyta</taxon>
        <taxon>Magnoliopsida</taxon>
        <taxon>eudicotyledons</taxon>
        <taxon>Gunneridae</taxon>
        <taxon>Pentapetalae</taxon>
        <taxon>rosids</taxon>
        <taxon>fabids</taxon>
        <taxon>Malpighiales</taxon>
        <taxon>Salicaceae</taxon>
        <taxon>Flacourtieae</taxon>
        <taxon>Dovyalis</taxon>
    </lineage>
</organism>
<accession>A0AAV1QMG3</accession>
<dbReference type="InterPro" id="IPR055081">
    <property type="entry name" value="NLP1-9_GAF"/>
</dbReference>
<reference evidence="2 3" key="1">
    <citation type="submission" date="2024-01" db="EMBL/GenBank/DDBJ databases">
        <authorList>
            <person name="Waweru B."/>
        </authorList>
    </citation>
    <scope>NUCLEOTIDE SEQUENCE [LARGE SCALE GENOMIC DNA]</scope>
</reference>
<comment type="caution">
    <text evidence="2">The sequence shown here is derived from an EMBL/GenBank/DDBJ whole genome shotgun (WGS) entry which is preliminary data.</text>
</comment>
<dbReference type="Proteomes" id="UP001314170">
    <property type="component" value="Unassembled WGS sequence"/>
</dbReference>
<sequence length="366" mass="40941">MNDFTMKTFVEACEEKHLEGGQGVAGKTLAGKALLSNSMYFDSDVSKLKVEDYPFLCNVWEFGLHAVVAIKLANTYMSSVDYALEIFLPPMEREIAEQKHLINGVLSILKNNCRKSWEICGENLRGITLDLKLGQRRWVHLTRHQLILLGALHRYRQYQTLAEVGEQNSTFGPAAGLGPHHEMVDIDRSHFNTGTTSKRRRTSEVWQSFDEHKFKSVFGNSISKSFFASTTLFRSGSCTPDGDCGEGGDCVCVDCDSGMLLEEEGCGCVCGDCDSRSMLGEEAANFDGSCDVVRFQSWEKVAKTERRNSLTKAGPEIAMVVLYRMLELAKTSQELIDRGMGKLLNFASIYLRMYREEGSLTIHSDI</sequence>
<evidence type="ECO:0000259" key="1">
    <source>
        <dbReference type="Pfam" id="PF22922"/>
    </source>
</evidence>
<dbReference type="AlphaFoldDB" id="A0AAV1QMG3"/>
<name>A0AAV1QMG3_9ROSI</name>
<dbReference type="GO" id="GO:0003700">
    <property type="term" value="F:DNA-binding transcription factor activity"/>
    <property type="evidence" value="ECO:0007669"/>
    <property type="project" value="InterPro"/>
</dbReference>
<gene>
    <name evidence="2" type="ORF">DCAF_LOCUS277</name>
</gene>
<feature type="domain" description="NLP1-9 GAF" evidence="1">
    <location>
        <begin position="2"/>
        <end position="115"/>
    </location>
</feature>
<dbReference type="PANTHER" id="PTHR32002:SF46">
    <property type="entry name" value="PROTEIN NLP2"/>
    <property type="match status" value="1"/>
</dbReference>
<evidence type="ECO:0000313" key="3">
    <source>
        <dbReference type="Proteomes" id="UP001314170"/>
    </source>
</evidence>
<protein>
    <recommendedName>
        <fullName evidence="1">NLP1-9 GAF domain-containing protein</fullName>
    </recommendedName>
</protein>
<dbReference type="EMBL" id="CAWUPB010000027">
    <property type="protein sequence ID" value="CAK7322666.1"/>
    <property type="molecule type" value="Genomic_DNA"/>
</dbReference>
<proteinExistence type="predicted"/>
<dbReference type="Pfam" id="PF22922">
    <property type="entry name" value="GAF_NLP"/>
    <property type="match status" value="1"/>
</dbReference>
<keyword evidence="3" id="KW-1185">Reference proteome</keyword>
<evidence type="ECO:0000313" key="2">
    <source>
        <dbReference type="EMBL" id="CAK7322666.1"/>
    </source>
</evidence>
<dbReference type="InterPro" id="IPR045012">
    <property type="entry name" value="NLP"/>
</dbReference>